<dbReference type="AlphaFoldDB" id="A0A815IYF5"/>
<dbReference type="EMBL" id="CAJNOE010000999">
    <property type="protein sequence ID" value="CAF1371975.1"/>
    <property type="molecule type" value="Genomic_DNA"/>
</dbReference>
<comment type="caution">
    <text evidence="6">The sequence shown here is derived from an EMBL/GenBank/DDBJ whole genome shotgun (WGS) entry which is preliminary data.</text>
</comment>
<evidence type="ECO:0000313" key="7">
    <source>
        <dbReference type="Proteomes" id="UP000663860"/>
    </source>
</evidence>
<dbReference type="Gene3D" id="3.40.30.10">
    <property type="entry name" value="Glutaredoxin"/>
    <property type="match status" value="1"/>
</dbReference>
<dbReference type="Gene3D" id="4.10.280.10">
    <property type="entry name" value="Helix-loop-helix DNA-binding domain"/>
    <property type="match status" value="1"/>
</dbReference>
<sequence>MLSMRFLRSFSTGKQREIVKFYYDFKSPYAYLALESTFQLEKEYPIQIRFIPWGFRPEESFGGNLQERNRLSWNKVRYLYLDCRRFANERGMIIRGPERLFNSRLSLIGGLYADKNQFFPSFARQTFQRFFNRQLNLESLDEITKLLYETSDKKLSYEKFAQDFQTYLNNQGEKDYLNAEKEAEQDRIFGVPTYVIRDEPFWGNDRILWLTKIYVEKQRRDRINKSLNELKDLIASTDERVRYQKYEKAEILEMTVNYIRNLKQIINNYEKYSFETWKQIQLLKNIYPYQHQRIKQKYLQVIINNSSLDHLSTYSQNASSTQLWKPYI</sequence>
<name>A0A815IYF5_9BILA</name>
<evidence type="ECO:0000256" key="3">
    <source>
        <dbReference type="ARBA" id="ARBA00023163"/>
    </source>
</evidence>
<evidence type="ECO:0000313" key="6">
    <source>
        <dbReference type="EMBL" id="CAF1371975.1"/>
    </source>
</evidence>
<dbReference type="PROSITE" id="PS50888">
    <property type="entry name" value="BHLH"/>
    <property type="match status" value="1"/>
</dbReference>
<evidence type="ECO:0000256" key="2">
    <source>
        <dbReference type="ARBA" id="ARBA00023015"/>
    </source>
</evidence>
<dbReference type="GO" id="GO:0016491">
    <property type="term" value="F:oxidoreductase activity"/>
    <property type="evidence" value="ECO:0007669"/>
    <property type="project" value="InterPro"/>
</dbReference>
<dbReference type="InterPro" id="IPR036638">
    <property type="entry name" value="HLH_DNA-bd_sf"/>
</dbReference>
<gene>
    <name evidence="6" type="ORF">IZO911_LOCUS37913</name>
</gene>
<dbReference type="Pfam" id="PF01323">
    <property type="entry name" value="DSBA"/>
    <property type="match status" value="1"/>
</dbReference>
<dbReference type="GO" id="GO:0005634">
    <property type="term" value="C:nucleus"/>
    <property type="evidence" value="ECO:0007669"/>
    <property type="project" value="UniProtKB-SubCell"/>
</dbReference>
<evidence type="ECO:0000256" key="1">
    <source>
        <dbReference type="ARBA" id="ARBA00004123"/>
    </source>
</evidence>
<dbReference type="InterPro" id="IPR050370">
    <property type="entry name" value="HES_HEY"/>
</dbReference>
<dbReference type="InterPro" id="IPR011598">
    <property type="entry name" value="bHLH_dom"/>
</dbReference>
<dbReference type="CDD" id="cd11410">
    <property type="entry name" value="bHLH_O_HES"/>
    <property type="match status" value="1"/>
</dbReference>
<evidence type="ECO:0000259" key="5">
    <source>
        <dbReference type="PROSITE" id="PS50888"/>
    </source>
</evidence>
<accession>A0A815IYF5</accession>
<keyword evidence="4" id="KW-0539">Nucleus</keyword>
<dbReference type="InterPro" id="IPR036249">
    <property type="entry name" value="Thioredoxin-like_sf"/>
</dbReference>
<feature type="domain" description="BHLH" evidence="5">
    <location>
        <begin position="207"/>
        <end position="262"/>
    </location>
</feature>
<dbReference type="Proteomes" id="UP000663860">
    <property type="component" value="Unassembled WGS sequence"/>
</dbReference>
<protein>
    <recommendedName>
        <fullName evidence="5">BHLH domain-containing protein</fullName>
    </recommendedName>
</protein>
<proteinExistence type="predicted"/>
<dbReference type="SUPFAM" id="SSF52833">
    <property type="entry name" value="Thioredoxin-like"/>
    <property type="match status" value="1"/>
</dbReference>
<dbReference type="GO" id="GO:0046983">
    <property type="term" value="F:protein dimerization activity"/>
    <property type="evidence" value="ECO:0007669"/>
    <property type="project" value="InterPro"/>
</dbReference>
<keyword evidence="3" id="KW-0804">Transcription</keyword>
<dbReference type="SUPFAM" id="SSF47459">
    <property type="entry name" value="HLH, helix-loop-helix DNA-binding domain"/>
    <property type="match status" value="1"/>
</dbReference>
<evidence type="ECO:0000256" key="4">
    <source>
        <dbReference type="ARBA" id="ARBA00023242"/>
    </source>
</evidence>
<comment type="subcellular location">
    <subcellularLocation>
        <location evidence="1">Nucleus</location>
    </subcellularLocation>
</comment>
<dbReference type="InterPro" id="IPR001853">
    <property type="entry name" value="DSBA-like_thioredoxin_dom"/>
</dbReference>
<organism evidence="6 7">
    <name type="scientific">Adineta steineri</name>
    <dbReference type="NCBI Taxonomy" id="433720"/>
    <lineage>
        <taxon>Eukaryota</taxon>
        <taxon>Metazoa</taxon>
        <taxon>Spiralia</taxon>
        <taxon>Gnathifera</taxon>
        <taxon>Rotifera</taxon>
        <taxon>Eurotatoria</taxon>
        <taxon>Bdelloidea</taxon>
        <taxon>Adinetida</taxon>
        <taxon>Adinetidae</taxon>
        <taxon>Adineta</taxon>
    </lineage>
</organism>
<dbReference type="SMART" id="SM00353">
    <property type="entry name" value="HLH"/>
    <property type="match status" value="1"/>
</dbReference>
<keyword evidence="2" id="KW-0805">Transcription regulation</keyword>
<reference evidence="6" key="1">
    <citation type="submission" date="2021-02" db="EMBL/GenBank/DDBJ databases">
        <authorList>
            <person name="Nowell W R."/>
        </authorList>
    </citation>
    <scope>NUCLEOTIDE SEQUENCE</scope>
</reference>
<dbReference type="PANTHER" id="PTHR10985">
    <property type="entry name" value="BASIC HELIX-LOOP-HELIX TRANSCRIPTION FACTOR, HES-RELATED"/>
    <property type="match status" value="1"/>
</dbReference>
<dbReference type="Pfam" id="PF00010">
    <property type="entry name" value="HLH"/>
    <property type="match status" value="1"/>
</dbReference>